<dbReference type="OMA" id="IWNWGAN"/>
<protein>
    <submittedName>
        <fullName evidence="3">Uncharacterized protein</fullName>
    </submittedName>
</protein>
<dbReference type="InterPro" id="IPR009091">
    <property type="entry name" value="RCC1/BLIP-II"/>
</dbReference>
<organism evidence="3 4">
    <name type="scientific">Ectocarpus siliculosus</name>
    <name type="common">Brown alga</name>
    <name type="synonym">Conferva siliculosa</name>
    <dbReference type="NCBI Taxonomy" id="2880"/>
    <lineage>
        <taxon>Eukaryota</taxon>
        <taxon>Sar</taxon>
        <taxon>Stramenopiles</taxon>
        <taxon>Ochrophyta</taxon>
        <taxon>PX clade</taxon>
        <taxon>Phaeophyceae</taxon>
        <taxon>Ectocarpales</taxon>
        <taxon>Ectocarpaceae</taxon>
        <taxon>Ectocarpus</taxon>
    </lineage>
</organism>
<dbReference type="EMBL" id="FN649047">
    <property type="protein sequence ID" value="CBN77994.1"/>
    <property type="molecule type" value="Genomic_DNA"/>
</dbReference>
<dbReference type="PANTHER" id="PTHR22870">
    <property type="entry name" value="REGULATOR OF CHROMOSOME CONDENSATION"/>
    <property type="match status" value="1"/>
</dbReference>
<dbReference type="InterPro" id="IPR000408">
    <property type="entry name" value="Reg_chr_condens"/>
</dbReference>
<dbReference type="PROSITE" id="PS50012">
    <property type="entry name" value="RCC1_3"/>
    <property type="match status" value="6"/>
</dbReference>
<feature type="repeat" description="RCC1" evidence="2">
    <location>
        <begin position="236"/>
        <end position="287"/>
    </location>
</feature>
<dbReference type="PANTHER" id="PTHR22870:SF408">
    <property type="entry name" value="OS09G0560450 PROTEIN"/>
    <property type="match status" value="1"/>
</dbReference>
<dbReference type="SUPFAM" id="SSF50985">
    <property type="entry name" value="RCC1/BLIP-II"/>
    <property type="match status" value="1"/>
</dbReference>
<dbReference type="InterPro" id="IPR051210">
    <property type="entry name" value="Ub_ligase/GEF_domain"/>
</dbReference>
<accession>D8LTC3</accession>
<dbReference type="Pfam" id="PF00415">
    <property type="entry name" value="RCC1"/>
    <property type="match status" value="6"/>
</dbReference>
<feature type="repeat" description="RCC1" evidence="2">
    <location>
        <begin position="51"/>
        <end position="117"/>
    </location>
</feature>
<evidence type="ECO:0000313" key="3">
    <source>
        <dbReference type="EMBL" id="CBN77994.1"/>
    </source>
</evidence>
<dbReference type="PRINTS" id="PR00633">
    <property type="entry name" value="RCCNDNSATION"/>
</dbReference>
<feature type="repeat" description="RCC1" evidence="2">
    <location>
        <begin position="387"/>
        <end position="441"/>
    </location>
</feature>
<dbReference type="AlphaFoldDB" id="D8LTC3"/>
<evidence type="ECO:0000256" key="2">
    <source>
        <dbReference type="PROSITE-ProRule" id="PRU00235"/>
    </source>
</evidence>
<dbReference type="InParanoid" id="D8LTC3"/>
<sequence length="446" mass="46248">MAPMMTSLRCVAQRPAQGCSLLRRKWVLLSRGLSSAGTGGDSGGGGDGADFGVRVWGHGTKGQLGIESEKLPNKETLMGRLGREKATSTPTPLPGFEASGARTVSCGSEFTALVTTEGKLLTVGTNSKKGLLGLGIVDGRNRHKMTEVPALKGVDVVSVACGEQHSVAVDSEGVAYSWGSGGSRWDGAGALGLGNLEDEKFLVSSPTEITTLSGVGAKVDKVSAGGSHTAFLTTDGEVWTCGRGEYGLCGNGGTEDQLTPAPLEAFEEHIIVDVQAGHAFALALTSEGEVLGWGRNDQGQLGLGGGLTMDVYAAEVLPRTIDALVDEKVVSIGAGYNHASAVTESGKLYMWGMKRSLEPEWMSALDGQRVVYAACGKWYTSAITDTGALYTIGSGGTYCLGNGTGGKSQTRNQPESVKPLSRVEVAHITCGASHTAALIRPRPREG</sequence>
<dbReference type="eggNOG" id="KOG1426">
    <property type="taxonomic scope" value="Eukaryota"/>
</dbReference>
<dbReference type="EMBL" id="FN649751">
    <property type="protein sequence ID" value="CBN77994.1"/>
    <property type="molecule type" value="Genomic_DNA"/>
</dbReference>
<feature type="repeat" description="RCC1" evidence="2">
    <location>
        <begin position="288"/>
        <end position="345"/>
    </location>
</feature>
<keyword evidence="4" id="KW-1185">Reference proteome</keyword>
<dbReference type="FunCoup" id="D8LTC3">
    <property type="interactions" value="78"/>
</dbReference>
<dbReference type="STRING" id="2880.D8LTC3"/>
<name>D8LTC3_ECTSI</name>
<reference evidence="3 4" key="1">
    <citation type="journal article" date="2010" name="Nature">
        <title>The Ectocarpus genome and the independent evolution of multicellularity in brown algae.</title>
        <authorList>
            <person name="Cock J.M."/>
            <person name="Sterck L."/>
            <person name="Rouze P."/>
            <person name="Scornet D."/>
            <person name="Allen A.E."/>
            <person name="Amoutzias G."/>
            <person name="Anthouard V."/>
            <person name="Artiguenave F."/>
            <person name="Aury J.M."/>
            <person name="Badger J.H."/>
            <person name="Beszteri B."/>
            <person name="Billiau K."/>
            <person name="Bonnet E."/>
            <person name="Bothwell J.H."/>
            <person name="Bowler C."/>
            <person name="Boyen C."/>
            <person name="Brownlee C."/>
            <person name="Carrano C.J."/>
            <person name="Charrier B."/>
            <person name="Cho G.Y."/>
            <person name="Coelho S.M."/>
            <person name="Collen J."/>
            <person name="Corre E."/>
            <person name="Da Silva C."/>
            <person name="Delage L."/>
            <person name="Delaroque N."/>
            <person name="Dittami S.M."/>
            <person name="Doulbeau S."/>
            <person name="Elias M."/>
            <person name="Farnham G."/>
            <person name="Gachon C.M."/>
            <person name="Gschloessl B."/>
            <person name="Heesch S."/>
            <person name="Jabbari K."/>
            <person name="Jubin C."/>
            <person name="Kawai H."/>
            <person name="Kimura K."/>
            <person name="Kloareg B."/>
            <person name="Kupper F.C."/>
            <person name="Lang D."/>
            <person name="Le Bail A."/>
            <person name="Leblanc C."/>
            <person name="Lerouge P."/>
            <person name="Lohr M."/>
            <person name="Lopez P.J."/>
            <person name="Martens C."/>
            <person name="Maumus F."/>
            <person name="Michel G."/>
            <person name="Miranda-Saavedra D."/>
            <person name="Morales J."/>
            <person name="Moreau H."/>
            <person name="Motomura T."/>
            <person name="Nagasato C."/>
            <person name="Napoli C.A."/>
            <person name="Nelson D.R."/>
            <person name="Nyvall-Collen P."/>
            <person name="Peters A.F."/>
            <person name="Pommier C."/>
            <person name="Potin P."/>
            <person name="Poulain J."/>
            <person name="Quesneville H."/>
            <person name="Read B."/>
            <person name="Rensing S.A."/>
            <person name="Ritter A."/>
            <person name="Rousvoal S."/>
            <person name="Samanta M."/>
            <person name="Samson G."/>
            <person name="Schroeder D.C."/>
            <person name="Segurens B."/>
            <person name="Strittmatter M."/>
            <person name="Tonon T."/>
            <person name="Tregear J.W."/>
            <person name="Valentin K."/>
            <person name="von Dassow P."/>
            <person name="Yamagishi T."/>
            <person name="Van de Peer Y."/>
            <person name="Wincker P."/>
        </authorList>
    </citation>
    <scope>NUCLEOTIDE SEQUENCE [LARGE SCALE GENOMIC DNA]</scope>
    <source>
        <strain evidence="4">Ec32 / CCAP1310/4</strain>
    </source>
</reference>
<feature type="repeat" description="RCC1" evidence="2">
    <location>
        <begin position="118"/>
        <end position="172"/>
    </location>
</feature>
<keyword evidence="1" id="KW-0677">Repeat</keyword>
<proteinExistence type="predicted"/>
<dbReference type="Gene3D" id="2.130.10.30">
    <property type="entry name" value="Regulator of chromosome condensation 1/beta-lactamase-inhibitor protein II"/>
    <property type="match status" value="3"/>
</dbReference>
<dbReference type="Proteomes" id="UP000002630">
    <property type="component" value="Linkage Group LG26"/>
</dbReference>
<gene>
    <name evidence="3" type="ORF">Esi_0081_0101</name>
</gene>
<dbReference type="PROSITE" id="PS00626">
    <property type="entry name" value="RCC1_2"/>
    <property type="match status" value="3"/>
</dbReference>
<dbReference type="OrthoDB" id="297375at2759"/>
<evidence type="ECO:0000256" key="1">
    <source>
        <dbReference type="ARBA" id="ARBA00022737"/>
    </source>
</evidence>
<evidence type="ECO:0000313" key="4">
    <source>
        <dbReference type="Proteomes" id="UP000002630"/>
    </source>
</evidence>
<feature type="repeat" description="RCC1" evidence="2">
    <location>
        <begin position="173"/>
        <end position="235"/>
    </location>
</feature>